<proteinExistence type="predicted"/>
<dbReference type="EMBL" id="FCNV02000006">
    <property type="protein sequence ID" value="SAL34021.1"/>
    <property type="molecule type" value="Genomic_DNA"/>
</dbReference>
<dbReference type="Gene3D" id="3.10.290.10">
    <property type="entry name" value="RNA-binding S4 domain"/>
    <property type="match status" value="1"/>
</dbReference>
<dbReference type="AlphaFoldDB" id="A0A658QYR9"/>
<evidence type="ECO:0000313" key="3">
    <source>
        <dbReference type="Proteomes" id="UP000198263"/>
    </source>
</evidence>
<dbReference type="InterPro" id="IPR036986">
    <property type="entry name" value="S4_RNA-bd_sf"/>
</dbReference>
<gene>
    <name evidence="2" type="ORF">AWB72_03207</name>
</gene>
<accession>A0A658QYR9</accession>
<dbReference type="CDD" id="cd00165">
    <property type="entry name" value="S4"/>
    <property type="match status" value="1"/>
</dbReference>
<dbReference type="OrthoDB" id="9802835at2"/>
<dbReference type="Pfam" id="PF13275">
    <property type="entry name" value="S4_2"/>
    <property type="match status" value="1"/>
</dbReference>
<dbReference type="PROSITE" id="PS50889">
    <property type="entry name" value="S4"/>
    <property type="match status" value="1"/>
</dbReference>
<sequence length="75" mass="8052">MPQLQFTLTGDFVELHNLLKLMGLADSGGSAKARVAMGDVTVDGKVELRKTCKIRAGQVVMLDGQKIRVRAPAAE</sequence>
<organism evidence="2 3">
    <name type="scientific">Caballeronia concitans</name>
    <dbReference type="NCBI Taxonomy" id="1777133"/>
    <lineage>
        <taxon>Bacteria</taxon>
        <taxon>Pseudomonadati</taxon>
        <taxon>Pseudomonadota</taxon>
        <taxon>Betaproteobacteria</taxon>
        <taxon>Burkholderiales</taxon>
        <taxon>Burkholderiaceae</taxon>
        <taxon>Caballeronia</taxon>
    </lineage>
</organism>
<keyword evidence="3" id="KW-1185">Reference proteome</keyword>
<name>A0A658QYR9_9BURK</name>
<dbReference type="GO" id="GO:0003723">
    <property type="term" value="F:RNA binding"/>
    <property type="evidence" value="ECO:0007669"/>
    <property type="project" value="UniProtKB-KW"/>
</dbReference>
<dbReference type="SUPFAM" id="SSF55174">
    <property type="entry name" value="Alpha-L RNA-binding motif"/>
    <property type="match status" value="1"/>
</dbReference>
<protein>
    <submittedName>
        <fullName evidence="2">RNA-binding protein</fullName>
    </submittedName>
</protein>
<dbReference type="RefSeq" id="WP_040051367.1">
    <property type="nucleotide sequence ID" value="NZ_FCNV02000006.1"/>
</dbReference>
<dbReference type="Proteomes" id="UP000198263">
    <property type="component" value="Unassembled WGS sequence"/>
</dbReference>
<keyword evidence="1" id="KW-0694">RNA-binding</keyword>
<evidence type="ECO:0000313" key="2">
    <source>
        <dbReference type="EMBL" id="SAL34021.1"/>
    </source>
</evidence>
<reference evidence="2 3" key="1">
    <citation type="submission" date="2016-01" db="EMBL/GenBank/DDBJ databases">
        <authorList>
            <person name="Peeters C."/>
        </authorList>
    </citation>
    <scope>NUCLEOTIDE SEQUENCE [LARGE SCALE GENOMIC DNA]</scope>
    <source>
        <strain evidence="2">LMG 29315</strain>
    </source>
</reference>
<evidence type="ECO:0000256" key="1">
    <source>
        <dbReference type="PROSITE-ProRule" id="PRU00182"/>
    </source>
</evidence>
<comment type="caution">
    <text evidence="2">The sequence shown here is derived from an EMBL/GenBank/DDBJ whole genome shotgun (WGS) entry which is preliminary data.</text>
</comment>